<evidence type="ECO:0000313" key="4">
    <source>
        <dbReference type="EMBL" id="KEZ21049.1"/>
    </source>
</evidence>
<evidence type="ECO:0000313" key="5">
    <source>
        <dbReference type="Proteomes" id="UP000028534"/>
    </source>
</evidence>
<dbReference type="SUPFAM" id="SSF51735">
    <property type="entry name" value="NAD(P)-binding Rossmann-fold domains"/>
    <property type="match status" value="1"/>
</dbReference>
<dbReference type="RefSeq" id="WP_037516573.1">
    <property type="nucleotide sequence ID" value="NZ_JGVR01000002.1"/>
</dbReference>
<dbReference type="EMBL" id="JGVR01000002">
    <property type="protein sequence ID" value="KEZ21049.1"/>
    <property type="molecule type" value="Genomic_DNA"/>
</dbReference>
<dbReference type="AlphaFoldDB" id="A0A084ESV7"/>
<evidence type="ECO:0000256" key="3">
    <source>
        <dbReference type="ARBA" id="ARBA00051383"/>
    </source>
</evidence>
<dbReference type="PRINTS" id="PR00080">
    <property type="entry name" value="SDRFAMILY"/>
</dbReference>
<dbReference type="InterPro" id="IPR002347">
    <property type="entry name" value="SDR_fam"/>
</dbReference>
<dbReference type="InterPro" id="IPR036291">
    <property type="entry name" value="NAD(P)-bd_dom_sf"/>
</dbReference>
<protein>
    <submittedName>
        <fullName evidence="4">3-alpha-or 20-beta-hydroxysteroid dehydrogenase</fullName>
    </submittedName>
</protein>
<gene>
    <name evidence="4" type="ORF">CP98_00498</name>
</gene>
<dbReference type="GO" id="GO:0016616">
    <property type="term" value="F:oxidoreductase activity, acting on the CH-OH group of donors, NAD or NADP as acceptor"/>
    <property type="evidence" value="ECO:0007669"/>
    <property type="project" value="TreeGrafter"/>
</dbReference>
<dbReference type="NCBIfam" id="NF005559">
    <property type="entry name" value="PRK07231.1"/>
    <property type="match status" value="1"/>
</dbReference>
<evidence type="ECO:0000256" key="2">
    <source>
        <dbReference type="ARBA" id="ARBA00023002"/>
    </source>
</evidence>
<comment type="catalytic activity">
    <reaction evidence="3">
        <text>2,5-dichlorocyclohexa-2,5-dien-1,4-diol + NAD(+) = 2,5-dichlorohydroquinone + NADH + H(+)</text>
        <dbReference type="Rhea" id="RHEA:15741"/>
        <dbReference type="ChEBI" id="CHEBI:15378"/>
        <dbReference type="ChEBI" id="CHEBI:27545"/>
        <dbReference type="ChEBI" id="CHEBI:28975"/>
        <dbReference type="ChEBI" id="CHEBI:57540"/>
        <dbReference type="ChEBI" id="CHEBI:57945"/>
    </reaction>
</comment>
<dbReference type="PANTHER" id="PTHR42760">
    <property type="entry name" value="SHORT-CHAIN DEHYDROGENASES/REDUCTASES FAMILY MEMBER"/>
    <property type="match status" value="1"/>
</dbReference>
<organism evidence="4 5">
    <name type="scientific">Sphingobium yanoikuyae</name>
    <name type="common">Sphingomonas yanoikuyae</name>
    <dbReference type="NCBI Taxonomy" id="13690"/>
    <lineage>
        <taxon>Bacteria</taxon>
        <taxon>Pseudomonadati</taxon>
        <taxon>Pseudomonadota</taxon>
        <taxon>Alphaproteobacteria</taxon>
        <taxon>Sphingomonadales</taxon>
        <taxon>Sphingomonadaceae</taxon>
        <taxon>Sphingobium</taxon>
    </lineage>
</organism>
<dbReference type="Pfam" id="PF13561">
    <property type="entry name" value="adh_short_C2"/>
    <property type="match status" value="1"/>
</dbReference>
<dbReference type="eggNOG" id="COG1028">
    <property type="taxonomic scope" value="Bacteria"/>
</dbReference>
<keyword evidence="2" id="KW-0560">Oxidoreductase</keyword>
<reference evidence="4 5" key="1">
    <citation type="submission" date="2014-03" db="EMBL/GenBank/DDBJ databases">
        <title>Genome sequence of Sphingobium yanoikuyae B1.</title>
        <authorList>
            <person name="Gan H.M."/>
            <person name="Gan H.Y."/>
            <person name="Savka M.A."/>
        </authorList>
    </citation>
    <scope>NUCLEOTIDE SEQUENCE [LARGE SCALE GENOMIC DNA]</scope>
    <source>
        <strain evidence="4 5">B1</strain>
    </source>
</reference>
<dbReference type="PROSITE" id="PS00061">
    <property type="entry name" value="ADH_SHORT"/>
    <property type="match status" value="1"/>
</dbReference>
<comment type="caution">
    <text evidence="4">The sequence shown here is derived from an EMBL/GenBank/DDBJ whole genome shotgun (WGS) entry which is preliminary data.</text>
</comment>
<accession>A0A084ESV7</accession>
<comment type="similarity">
    <text evidence="1">Belongs to the short-chain dehydrogenases/reductases (SDR) family.</text>
</comment>
<dbReference type="Proteomes" id="UP000028534">
    <property type="component" value="Unassembled WGS sequence"/>
</dbReference>
<dbReference type="PANTHER" id="PTHR42760:SF133">
    <property type="entry name" value="3-OXOACYL-[ACYL-CARRIER-PROTEIN] REDUCTASE"/>
    <property type="match status" value="1"/>
</dbReference>
<proteinExistence type="inferred from homology"/>
<sequence length="248" mass="25402">MCRLSGKVAVITGAAQGMGEAHARAFIREGACVILTDVNQVKGEALARSLGDKAMFISHDVARGDDWSKVVTQGEASFGRINVLVNNAGVIGPVQGLQDFSEEDFLKVCAVNQLGVFLGMKAVLPSMVAAGGGSIVNISSIAGMLGTRESSNAAYCASKWAVRGMSKLVAAQHGKDGIRVNSVHPGYILTPMMVAATDANGGGAAEAIPLGRMAQPAEVSNVVLFLASDEASFVSGAEHVVDGAMIAG</sequence>
<name>A0A084ESV7_SPHYA</name>
<dbReference type="InterPro" id="IPR020904">
    <property type="entry name" value="Sc_DH/Rdtase_CS"/>
</dbReference>
<dbReference type="Gene3D" id="3.40.50.720">
    <property type="entry name" value="NAD(P)-binding Rossmann-like Domain"/>
    <property type="match status" value="1"/>
</dbReference>
<evidence type="ECO:0000256" key="1">
    <source>
        <dbReference type="ARBA" id="ARBA00006484"/>
    </source>
</evidence>
<dbReference type="PRINTS" id="PR00081">
    <property type="entry name" value="GDHRDH"/>
</dbReference>
<dbReference type="FunFam" id="3.40.50.720:FF:000084">
    <property type="entry name" value="Short-chain dehydrogenase reductase"/>
    <property type="match status" value="1"/>
</dbReference>
<dbReference type="PATRIC" id="fig|13690.10.peg.516"/>